<protein>
    <submittedName>
        <fullName evidence="1">Uncharacterized protein</fullName>
    </submittedName>
</protein>
<organism evidence="1">
    <name type="scientific">marine metagenome</name>
    <dbReference type="NCBI Taxonomy" id="408172"/>
    <lineage>
        <taxon>unclassified sequences</taxon>
        <taxon>metagenomes</taxon>
        <taxon>ecological metagenomes</taxon>
    </lineage>
</organism>
<dbReference type="EMBL" id="UINC01085414">
    <property type="protein sequence ID" value="SVC32937.1"/>
    <property type="molecule type" value="Genomic_DNA"/>
</dbReference>
<proteinExistence type="predicted"/>
<name>A0A382LCU8_9ZZZZ</name>
<dbReference type="AlphaFoldDB" id="A0A382LCU8"/>
<feature type="non-terminal residue" evidence="1">
    <location>
        <position position="1"/>
    </location>
</feature>
<accession>A0A382LCU8</accession>
<gene>
    <name evidence="1" type="ORF">METZ01_LOCUS285791</name>
</gene>
<sequence length="125" mass="14431">SFPLVIQISTANISLINHGVDEILWKMNGAMNKSDAIRQFDVIINDIERNEMLKKNIMESSETKLLTKIVGEEDPIKAMKIIRDFIINPEKMEIKFEPKEPVGIMDLQSKVMRMEWPDDLSITIE</sequence>
<evidence type="ECO:0000313" key="1">
    <source>
        <dbReference type="EMBL" id="SVC32937.1"/>
    </source>
</evidence>
<reference evidence="1" key="1">
    <citation type="submission" date="2018-05" db="EMBL/GenBank/DDBJ databases">
        <authorList>
            <person name="Lanie J.A."/>
            <person name="Ng W.-L."/>
            <person name="Kazmierczak K.M."/>
            <person name="Andrzejewski T.M."/>
            <person name="Davidsen T.M."/>
            <person name="Wayne K.J."/>
            <person name="Tettelin H."/>
            <person name="Glass J.I."/>
            <person name="Rusch D."/>
            <person name="Podicherti R."/>
            <person name="Tsui H.-C.T."/>
            <person name="Winkler M.E."/>
        </authorList>
    </citation>
    <scope>NUCLEOTIDE SEQUENCE</scope>
</reference>